<reference evidence="1 2" key="1">
    <citation type="journal article" date="2021" name="Arch. Microbiol.">
        <title>Harenicola maris gen. nov., sp. nov. isolated from the Sea of Japan shallow sediments.</title>
        <authorList>
            <person name="Romanenko L.A."/>
            <person name="Kurilenko V.V."/>
            <person name="Chernysheva N.Y."/>
            <person name="Tekutyeva L.A."/>
            <person name="Velansky P.V."/>
            <person name="Svetashev V.I."/>
            <person name="Isaeva M.P."/>
        </authorList>
    </citation>
    <scope>NUCLEOTIDE SEQUENCE [LARGE SCALE GENOMIC DNA]</scope>
    <source>
        <strain evidence="1 2">KMM 3653</strain>
    </source>
</reference>
<sequence>MGQRIDENHDGAFGNECREEVRLILALEDDQVFATFWNKLRDECLKVRRGIETSPNGFHLAPFDISLTKRKTWLQRQVLNPIATLEAALAPQNAPHFSHWEQYGDFWPPSREPLLAALAELRKEAALLSADFEEEISGDVAGKISHTSEIRHYVVYVCLSELRECYPDLKLSRGNWDKKLKVAIGAIPEFVRRVFFETTGNHEQLDGPIQRNMKAI</sequence>
<evidence type="ECO:0000313" key="1">
    <source>
        <dbReference type="EMBL" id="MBT0958390.1"/>
    </source>
</evidence>
<keyword evidence="2" id="KW-1185">Reference proteome</keyword>
<proteinExistence type="predicted"/>
<accession>A0AAP2G4K1</accession>
<gene>
    <name evidence="1" type="ORF">IV417_13450</name>
</gene>
<evidence type="ECO:0000313" key="2">
    <source>
        <dbReference type="Proteomes" id="UP001315686"/>
    </source>
</evidence>
<comment type="caution">
    <text evidence="1">The sequence shown here is derived from an EMBL/GenBank/DDBJ whole genome shotgun (WGS) entry which is preliminary data.</text>
</comment>
<protein>
    <submittedName>
        <fullName evidence="1">Uncharacterized protein</fullName>
    </submittedName>
</protein>
<organism evidence="1 2">
    <name type="scientific">Harenicola maris</name>
    <dbReference type="NCBI Taxonomy" id="2841044"/>
    <lineage>
        <taxon>Bacteria</taxon>
        <taxon>Pseudomonadati</taxon>
        <taxon>Pseudomonadota</taxon>
        <taxon>Alphaproteobacteria</taxon>
        <taxon>Rhodobacterales</taxon>
        <taxon>Paracoccaceae</taxon>
        <taxon>Harenicola</taxon>
    </lineage>
</organism>
<dbReference type="AlphaFoldDB" id="A0AAP2G4K1"/>
<dbReference type="Proteomes" id="UP001315686">
    <property type="component" value="Unassembled WGS sequence"/>
</dbReference>
<dbReference type="RefSeq" id="WP_327794695.1">
    <property type="nucleotide sequence ID" value="NZ_JADQAZ010000002.1"/>
</dbReference>
<name>A0AAP2G4K1_9RHOB</name>
<dbReference type="EMBL" id="JADQAZ010000002">
    <property type="protein sequence ID" value="MBT0958390.1"/>
    <property type="molecule type" value="Genomic_DNA"/>
</dbReference>